<dbReference type="SMART" id="SM00479">
    <property type="entry name" value="EXOIII"/>
    <property type="match status" value="1"/>
</dbReference>
<feature type="domain" description="Exonuclease" evidence="5">
    <location>
        <begin position="4"/>
        <end position="190"/>
    </location>
</feature>
<dbReference type="Proteomes" id="UP000240357">
    <property type="component" value="Unassembled WGS sequence"/>
</dbReference>
<proteinExistence type="predicted"/>
<evidence type="ECO:0000256" key="1">
    <source>
        <dbReference type="ARBA" id="ARBA00022722"/>
    </source>
</evidence>
<dbReference type="InterPro" id="IPR036397">
    <property type="entry name" value="RNaseH_sf"/>
</dbReference>
<dbReference type="InterPro" id="IPR013520">
    <property type="entry name" value="Ribonucl_H"/>
</dbReference>
<organism evidence="6 7">
    <name type="scientific">Adhaeribacter arboris</name>
    <dbReference type="NCBI Taxonomy" id="2072846"/>
    <lineage>
        <taxon>Bacteria</taxon>
        <taxon>Pseudomonadati</taxon>
        <taxon>Bacteroidota</taxon>
        <taxon>Cytophagia</taxon>
        <taxon>Cytophagales</taxon>
        <taxon>Hymenobacteraceae</taxon>
        <taxon>Adhaeribacter</taxon>
    </lineage>
</organism>
<evidence type="ECO:0000259" key="5">
    <source>
        <dbReference type="SMART" id="SM00479"/>
    </source>
</evidence>
<comment type="caution">
    <text evidence="6">The sequence shown here is derived from an EMBL/GenBank/DDBJ whole genome shotgun (WGS) entry which is preliminary data.</text>
</comment>
<dbReference type="Pfam" id="PF00929">
    <property type="entry name" value="RNase_T"/>
    <property type="match status" value="1"/>
</dbReference>
<keyword evidence="3 6" id="KW-0269">Exonuclease</keyword>
<evidence type="ECO:0000313" key="6">
    <source>
        <dbReference type="EMBL" id="PSR54747.1"/>
    </source>
</evidence>
<dbReference type="GO" id="GO:0003676">
    <property type="term" value="F:nucleic acid binding"/>
    <property type="evidence" value="ECO:0007669"/>
    <property type="project" value="InterPro"/>
</dbReference>
<dbReference type="EMBL" id="PYFT01000001">
    <property type="protein sequence ID" value="PSR54747.1"/>
    <property type="molecule type" value="Genomic_DNA"/>
</dbReference>
<dbReference type="SUPFAM" id="SSF53098">
    <property type="entry name" value="Ribonuclease H-like"/>
    <property type="match status" value="1"/>
</dbReference>
<gene>
    <name evidence="6" type="ORF">AHMF7605_15150</name>
</gene>
<reference evidence="6 7" key="1">
    <citation type="submission" date="2018-03" db="EMBL/GenBank/DDBJ databases">
        <title>Adhaeribacter sp. HMF7605 Genome sequencing and assembly.</title>
        <authorList>
            <person name="Kang H."/>
            <person name="Kang J."/>
            <person name="Cha I."/>
            <person name="Kim H."/>
            <person name="Joh K."/>
        </authorList>
    </citation>
    <scope>NUCLEOTIDE SEQUENCE [LARGE SCALE GENOMIC DNA]</scope>
    <source>
        <strain evidence="6 7">HMF7605</strain>
    </source>
</reference>
<keyword evidence="7" id="KW-1185">Reference proteome</keyword>
<keyword evidence="4" id="KW-1133">Transmembrane helix</keyword>
<dbReference type="RefSeq" id="WP_106930703.1">
    <property type="nucleotide sequence ID" value="NZ_PYFT01000001.1"/>
</dbReference>
<dbReference type="PANTHER" id="PTHR30231">
    <property type="entry name" value="DNA POLYMERASE III SUBUNIT EPSILON"/>
    <property type="match status" value="1"/>
</dbReference>
<keyword evidence="1" id="KW-0540">Nuclease</keyword>
<dbReference type="InterPro" id="IPR012337">
    <property type="entry name" value="RNaseH-like_sf"/>
</dbReference>
<dbReference type="GO" id="GO:0006259">
    <property type="term" value="P:DNA metabolic process"/>
    <property type="evidence" value="ECO:0007669"/>
    <property type="project" value="UniProtKB-ARBA"/>
</dbReference>
<keyword evidence="4" id="KW-0812">Transmembrane</keyword>
<evidence type="ECO:0000256" key="2">
    <source>
        <dbReference type="ARBA" id="ARBA00022801"/>
    </source>
</evidence>
<evidence type="ECO:0000313" key="7">
    <source>
        <dbReference type="Proteomes" id="UP000240357"/>
    </source>
</evidence>
<keyword evidence="4" id="KW-0472">Membrane</keyword>
<keyword evidence="2" id="KW-0378">Hydrolase</keyword>
<dbReference type="PANTHER" id="PTHR30231:SF4">
    <property type="entry name" value="PROTEIN NEN2"/>
    <property type="match status" value="1"/>
</dbReference>
<evidence type="ECO:0000256" key="3">
    <source>
        <dbReference type="ARBA" id="ARBA00022839"/>
    </source>
</evidence>
<feature type="transmembrane region" description="Helical" evidence="4">
    <location>
        <begin position="220"/>
        <end position="237"/>
    </location>
</feature>
<protein>
    <submittedName>
        <fullName evidence="6">3'-5' exonuclease</fullName>
    </submittedName>
</protein>
<accession>A0A2T2YGV2</accession>
<name>A0A2T2YGV2_9BACT</name>
<dbReference type="OrthoDB" id="9804290at2"/>
<dbReference type="GO" id="GO:0008408">
    <property type="term" value="F:3'-5' exonuclease activity"/>
    <property type="evidence" value="ECO:0007669"/>
    <property type="project" value="TreeGrafter"/>
</dbReference>
<dbReference type="AlphaFoldDB" id="A0A2T2YGV2"/>
<dbReference type="CDD" id="cd06127">
    <property type="entry name" value="DEDDh"/>
    <property type="match status" value="1"/>
</dbReference>
<sequence length="238" mass="27888">MREYILFIDTEASGLPKNWNAPFSLAGNWPYAVQVSWLIYTRDGQQLKFENHYVHEDDFQITPSAFRVHGITHEFLREQGESRKKILTLLAKDLQQYQPLVVGHFMKFDALVLGADFYRTGLENPIDNLPTFCTMEATTHYVRNPRIKYLRLGDLYHILFNNSLEQQHNALVDARATADCFFELVKRYEIDLEKILQQEINQPRIPASQEIKISPKKAKYGIVGFILFLLVLLLYYWL</sequence>
<evidence type="ECO:0000256" key="4">
    <source>
        <dbReference type="SAM" id="Phobius"/>
    </source>
</evidence>
<dbReference type="Gene3D" id="3.30.420.10">
    <property type="entry name" value="Ribonuclease H-like superfamily/Ribonuclease H"/>
    <property type="match status" value="1"/>
</dbReference>